<proteinExistence type="predicted"/>
<evidence type="ECO:0000313" key="1">
    <source>
        <dbReference type="EMBL" id="MFA0567795.1"/>
    </source>
</evidence>
<keyword evidence="2" id="KW-1185">Reference proteome</keyword>
<comment type="caution">
    <text evidence="1">The sequence shown here is derived from an EMBL/GenBank/DDBJ whole genome shotgun (WGS) entry which is preliminary data.</text>
</comment>
<accession>A0ABV4N909</accession>
<dbReference type="Proteomes" id="UP001570417">
    <property type="component" value="Unassembled WGS sequence"/>
</dbReference>
<sequence length="83" mass="9014">MTVLQTNAVVGIGSQITEAINIEVGTELVGPTREFSSDDVKLAIVQFTKSITSRADSLNKLYSVIEDPQHPEEFFDAKSIGES</sequence>
<organism evidence="1 2">
    <name type="scientific">Vibrio gallaecicus</name>
    <dbReference type="NCBI Taxonomy" id="552386"/>
    <lineage>
        <taxon>Bacteria</taxon>
        <taxon>Pseudomonadati</taxon>
        <taxon>Pseudomonadota</taxon>
        <taxon>Gammaproteobacteria</taxon>
        <taxon>Vibrionales</taxon>
        <taxon>Vibrionaceae</taxon>
        <taxon>Vibrio</taxon>
    </lineage>
</organism>
<evidence type="ECO:0000313" key="2">
    <source>
        <dbReference type="Proteomes" id="UP001570417"/>
    </source>
</evidence>
<reference evidence="1 2" key="1">
    <citation type="journal article" date="2024" name="ISME J.">
        <title>Tailless and filamentous prophages are predominant in marine Vibrio.</title>
        <authorList>
            <person name="Steensen K."/>
            <person name="Seneca J."/>
            <person name="Bartlau N."/>
            <person name="Yu X.A."/>
            <person name="Hussain F.A."/>
            <person name="Polz M.F."/>
        </authorList>
    </citation>
    <scope>NUCLEOTIDE SEQUENCE [LARGE SCALE GENOMIC DNA]</scope>
    <source>
        <strain evidence="1 2">10N.222.51.A1</strain>
    </source>
</reference>
<gene>
    <name evidence="1" type="ORF">AB4566_05875</name>
</gene>
<protein>
    <submittedName>
        <fullName evidence="1">Uncharacterized protein</fullName>
    </submittedName>
</protein>
<name>A0ABV4N909_9VIBR</name>
<dbReference type="RefSeq" id="WP_372265308.1">
    <property type="nucleotide sequence ID" value="NZ_JBFRUW010000016.1"/>
</dbReference>
<dbReference type="EMBL" id="JBFRUW010000016">
    <property type="protein sequence ID" value="MFA0567795.1"/>
    <property type="molecule type" value="Genomic_DNA"/>
</dbReference>